<accession>A0A1T4MLK5</accession>
<dbReference type="PANTHER" id="PTHR30032:SF4">
    <property type="entry name" value="AMIDASE ENHANCER"/>
    <property type="match status" value="1"/>
</dbReference>
<evidence type="ECO:0000313" key="2">
    <source>
        <dbReference type="EMBL" id="SJZ67716.1"/>
    </source>
</evidence>
<organism evidence="2 3">
    <name type="scientific">Garciella nitratireducens DSM 15102</name>
    <dbReference type="NCBI Taxonomy" id="1121911"/>
    <lineage>
        <taxon>Bacteria</taxon>
        <taxon>Bacillati</taxon>
        <taxon>Bacillota</taxon>
        <taxon>Clostridia</taxon>
        <taxon>Eubacteriales</taxon>
        <taxon>Eubacteriaceae</taxon>
        <taxon>Garciella</taxon>
    </lineage>
</organism>
<sequence>MKLIGYTVVLILILIIILPLFMVNGCEVKNEPKQDLLSEEEVHISVLNHTNHEVMEINLEEYIVGVVAAEMPVVFDIEALKAQAIAARTYVVKRLEEFGGSPDKEHPQYDVCTDPSHCQAWITKEDRIKAWKNDKKYKKLDPEESWGKIQEAVMSTQGEIAVYDGQPIDPLFHSTSGGKTENSEDYFGNKVPYLRSVVSEYEQDSPNLVSEMVITTTEFIDKLKKKFPDIKVSIKNIENQIKVLETTEGGKIGKIQIGNKTMTGREAREILGLKSSNFEVKQKGNKVYFTVIGYGHGVGMSQYGADGMAKQGSNYQQILKHYYQGIEIINIYKK</sequence>
<dbReference type="PANTHER" id="PTHR30032">
    <property type="entry name" value="N-ACETYLMURAMOYL-L-ALANINE AMIDASE-RELATED"/>
    <property type="match status" value="1"/>
</dbReference>
<proteinExistence type="predicted"/>
<feature type="domain" description="Sporulation stage II protein D amidase enhancer LytB N-terminal" evidence="1">
    <location>
        <begin position="50"/>
        <end position="163"/>
    </location>
</feature>
<dbReference type="OrthoDB" id="9794671at2"/>
<dbReference type="AlphaFoldDB" id="A0A1T4MLK5"/>
<dbReference type="InterPro" id="IPR013693">
    <property type="entry name" value="SpoIID/LytB_N"/>
</dbReference>
<evidence type="ECO:0000259" key="1">
    <source>
        <dbReference type="Pfam" id="PF08486"/>
    </source>
</evidence>
<dbReference type="EMBL" id="FUWV01000007">
    <property type="protein sequence ID" value="SJZ67716.1"/>
    <property type="molecule type" value="Genomic_DNA"/>
</dbReference>
<dbReference type="InterPro" id="IPR013486">
    <property type="entry name" value="SpoIID/LytB"/>
</dbReference>
<dbReference type="NCBIfam" id="TIGR02669">
    <property type="entry name" value="SpoIID_LytB"/>
    <property type="match status" value="1"/>
</dbReference>
<protein>
    <submittedName>
        <fullName evidence="2">Stage II sporulation protein D</fullName>
    </submittedName>
</protein>
<dbReference type="Pfam" id="PF08486">
    <property type="entry name" value="SpoIID"/>
    <property type="match status" value="1"/>
</dbReference>
<gene>
    <name evidence="2" type="ORF">SAMN02745973_01375</name>
</gene>
<reference evidence="2 3" key="1">
    <citation type="submission" date="2017-02" db="EMBL/GenBank/DDBJ databases">
        <authorList>
            <person name="Peterson S.W."/>
        </authorList>
    </citation>
    <scope>NUCLEOTIDE SEQUENCE [LARGE SCALE GENOMIC DNA]</scope>
    <source>
        <strain evidence="2 3">DSM 15102</strain>
    </source>
</reference>
<dbReference type="NCBIfam" id="TIGR02870">
    <property type="entry name" value="spore_II_D"/>
    <property type="match status" value="1"/>
</dbReference>
<dbReference type="InterPro" id="IPR051922">
    <property type="entry name" value="Bact_Sporulation_Assoc"/>
</dbReference>
<name>A0A1T4MLK5_9FIRM</name>
<dbReference type="InterPro" id="IPR014225">
    <property type="entry name" value="Spore_II_D_firmicutes"/>
</dbReference>
<evidence type="ECO:0000313" key="3">
    <source>
        <dbReference type="Proteomes" id="UP000196365"/>
    </source>
</evidence>
<dbReference type="RefSeq" id="WP_087678803.1">
    <property type="nucleotide sequence ID" value="NZ_FUWV01000007.1"/>
</dbReference>
<keyword evidence="3" id="KW-1185">Reference proteome</keyword>
<dbReference type="GO" id="GO:0030435">
    <property type="term" value="P:sporulation resulting in formation of a cellular spore"/>
    <property type="evidence" value="ECO:0007669"/>
    <property type="project" value="InterPro"/>
</dbReference>
<dbReference type="GO" id="GO:0030288">
    <property type="term" value="C:outer membrane-bounded periplasmic space"/>
    <property type="evidence" value="ECO:0007669"/>
    <property type="project" value="TreeGrafter"/>
</dbReference>
<dbReference type="Proteomes" id="UP000196365">
    <property type="component" value="Unassembled WGS sequence"/>
</dbReference>